<organism evidence="2 3">
    <name type="scientific">Actinocatenispora rupis</name>
    <dbReference type="NCBI Taxonomy" id="519421"/>
    <lineage>
        <taxon>Bacteria</taxon>
        <taxon>Bacillati</taxon>
        <taxon>Actinomycetota</taxon>
        <taxon>Actinomycetes</taxon>
        <taxon>Micromonosporales</taxon>
        <taxon>Micromonosporaceae</taxon>
        <taxon>Actinocatenispora</taxon>
    </lineage>
</organism>
<dbReference type="SUPFAM" id="SSF52540">
    <property type="entry name" value="P-loop containing nucleoside triphosphate hydrolases"/>
    <property type="match status" value="1"/>
</dbReference>
<gene>
    <name evidence="2" type="ORF">Aru02nite_57740</name>
</gene>
<name>A0A8J3NFH5_9ACTN</name>
<evidence type="ECO:0000256" key="1">
    <source>
        <dbReference type="SAM" id="MobiDB-lite"/>
    </source>
</evidence>
<reference evidence="2" key="1">
    <citation type="submission" date="2021-01" db="EMBL/GenBank/DDBJ databases">
        <title>Whole genome shotgun sequence of Actinocatenispora rupis NBRC 107355.</title>
        <authorList>
            <person name="Komaki H."/>
            <person name="Tamura T."/>
        </authorList>
    </citation>
    <scope>NUCLEOTIDE SEQUENCE</scope>
    <source>
        <strain evidence="2">NBRC 107355</strain>
    </source>
</reference>
<sequence length="294" mass="29726">MNIVVCRAKTGGWTTTTAVAVAACWPDPRWTPVVEADPSGGSLAARFRLPAGPGLVELAASAGSGTADAAVLRSCVRRVPGCGVDVVAAPVSPRQASAAVTAVAAAPQRVDAAAGLALLDVGHLAPGSVAWPLAAAAAGVLVCAPPTLDGLAAGIGLLDELRDAAGVSRRWLVVCGEGPYRLRDVQQTVDPVPVIGHVPFELRAVRVLATGAGLPPRSALTRGVRQIAEHLARELPMPSARPDAQTTTTSVLARSAVSSGGSRPAAPAYLEMYDPPDEGALSSNGHGHRQGGRA</sequence>
<evidence type="ECO:0000313" key="3">
    <source>
        <dbReference type="Proteomes" id="UP000612808"/>
    </source>
</evidence>
<evidence type="ECO:0000313" key="2">
    <source>
        <dbReference type="EMBL" id="GID14885.1"/>
    </source>
</evidence>
<feature type="region of interest" description="Disordered" evidence="1">
    <location>
        <begin position="238"/>
        <end position="294"/>
    </location>
</feature>
<protein>
    <recommendedName>
        <fullName evidence="4">MinD-like ATPase involved in chromosome partitioning or flagellar assembly</fullName>
    </recommendedName>
</protein>
<dbReference type="PROSITE" id="PS51257">
    <property type="entry name" value="PROKAR_LIPOPROTEIN"/>
    <property type="match status" value="1"/>
</dbReference>
<keyword evidence="3" id="KW-1185">Reference proteome</keyword>
<dbReference type="Proteomes" id="UP000612808">
    <property type="component" value="Unassembled WGS sequence"/>
</dbReference>
<dbReference type="InterPro" id="IPR027417">
    <property type="entry name" value="P-loop_NTPase"/>
</dbReference>
<comment type="caution">
    <text evidence="2">The sequence shown here is derived from an EMBL/GenBank/DDBJ whole genome shotgun (WGS) entry which is preliminary data.</text>
</comment>
<proteinExistence type="predicted"/>
<dbReference type="Gene3D" id="3.40.50.300">
    <property type="entry name" value="P-loop containing nucleotide triphosphate hydrolases"/>
    <property type="match status" value="1"/>
</dbReference>
<evidence type="ECO:0008006" key="4">
    <source>
        <dbReference type="Google" id="ProtNLM"/>
    </source>
</evidence>
<dbReference type="EMBL" id="BOMB01000034">
    <property type="protein sequence ID" value="GID14885.1"/>
    <property type="molecule type" value="Genomic_DNA"/>
</dbReference>
<accession>A0A8J3NFH5</accession>
<dbReference type="AlphaFoldDB" id="A0A8J3NFH5"/>
<feature type="compositionally biased region" description="Polar residues" evidence="1">
    <location>
        <begin position="244"/>
        <end position="261"/>
    </location>
</feature>